<sequence>MAAYYEGTFDTVANYLAALAAFGADNGWVVSVNTTTKVVMAKAGIEFTSEYSNATSINRSITVGGSTSPVLLDQNFSVGYKYGFYSVGNNLYFSREYLYSVSVTVHWGGVFTVTEKCGTWSGGACLALSYTSSATRIYGLFGSQPYYRSALLKDGAWSTAGSAAEAGRLWTSWGQEWGTVWPNYFNAVVVPCPILAGVYDANTAYFIPIGMLPGVYTQGRGNVYAAGEQITINGSTYLFAYNSSNLLFKIS</sequence>
<dbReference type="EMBL" id="CP002364">
    <property type="protein sequence ID" value="ADW18568.1"/>
    <property type="molecule type" value="Genomic_DNA"/>
</dbReference>
<evidence type="ECO:0000313" key="1">
    <source>
        <dbReference type="EMBL" id="ADW16378.1"/>
    </source>
</evidence>
<evidence type="ECO:0000313" key="3">
    <source>
        <dbReference type="Proteomes" id="UP000006365"/>
    </source>
</evidence>
<reference evidence="1 3" key="1">
    <citation type="journal article" date="2011" name="Stand. Genomic Sci.">
        <title>Complete genome sequence of Desulfobulbus propionicus type strain (1pr3).</title>
        <authorList>
            <person name="Pagani I."/>
            <person name="Lapidus A."/>
            <person name="Nolan M."/>
            <person name="Lucas S."/>
            <person name="Hammon N."/>
            <person name="Deshpande S."/>
            <person name="Cheng J.F."/>
            <person name="Chertkov O."/>
            <person name="Davenport K."/>
            <person name="Tapia R."/>
            <person name="Han C."/>
            <person name="Goodwin L."/>
            <person name="Pitluck S."/>
            <person name="Liolios K."/>
            <person name="Mavromatis K."/>
            <person name="Ivanova N."/>
            <person name="Mikhailova N."/>
            <person name="Pati A."/>
            <person name="Chen A."/>
            <person name="Palaniappan K."/>
            <person name="Land M."/>
            <person name="Hauser L."/>
            <person name="Chang Y.J."/>
            <person name="Jeffries C.D."/>
            <person name="Detter J.C."/>
            <person name="Brambilla E."/>
            <person name="Kannan K.P."/>
            <person name="Djao O.D."/>
            <person name="Rohde M."/>
            <person name="Pukall R."/>
            <person name="Spring S."/>
            <person name="Goker M."/>
            <person name="Sikorski J."/>
            <person name="Woyke T."/>
            <person name="Bristow J."/>
            <person name="Eisen J.A."/>
            <person name="Markowitz V."/>
            <person name="Hugenholtz P."/>
            <person name="Kyrpides N.C."/>
            <person name="Klenk H.P."/>
        </authorList>
    </citation>
    <scope>NUCLEOTIDE SEQUENCE [LARGE SCALE GENOMIC DNA]</scope>
    <source>
        <strain evidence="3">ATCC 33891 / DSM 2032 / 1pr3</strain>
        <strain evidence="1">DSM 2032</strain>
    </source>
</reference>
<organism evidence="1 3">
    <name type="scientific">Desulfobulbus propionicus (strain ATCC 33891 / DSM 2032 / VKM B-1956 / 1pr3)</name>
    <dbReference type="NCBI Taxonomy" id="577650"/>
    <lineage>
        <taxon>Bacteria</taxon>
        <taxon>Pseudomonadati</taxon>
        <taxon>Thermodesulfobacteriota</taxon>
        <taxon>Desulfobulbia</taxon>
        <taxon>Desulfobulbales</taxon>
        <taxon>Desulfobulbaceae</taxon>
        <taxon>Desulfobulbus</taxon>
    </lineage>
</organism>
<evidence type="ECO:0000313" key="2">
    <source>
        <dbReference type="EMBL" id="ADW18568.1"/>
    </source>
</evidence>
<protein>
    <submittedName>
        <fullName evidence="1">Uncharacterized protein</fullName>
    </submittedName>
</protein>
<dbReference type="Proteomes" id="UP000006365">
    <property type="component" value="Chromosome"/>
</dbReference>
<keyword evidence="3" id="KW-1185">Reference proteome</keyword>
<dbReference type="EMBL" id="CP002364">
    <property type="protein sequence ID" value="ADW16378.1"/>
    <property type="molecule type" value="Genomic_DNA"/>
</dbReference>
<gene>
    <name evidence="1" type="ordered locus">Despr_0189</name>
    <name evidence="2" type="ordered locus">Despr_2428</name>
</gene>
<name>A0A7U3YJ73_DESPD</name>
<dbReference type="AlphaFoldDB" id="A0A7U3YJ73"/>
<dbReference type="RefSeq" id="WP_015722926.1">
    <property type="nucleotide sequence ID" value="NC_014972.1"/>
</dbReference>
<proteinExistence type="predicted"/>
<accession>A0A7U3YJ73</accession>
<dbReference type="KEGG" id="dpr:Despr_0189"/>
<dbReference type="KEGG" id="dpr:Despr_2428"/>